<evidence type="ECO:0008006" key="3">
    <source>
        <dbReference type="Google" id="ProtNLM"/>
    </source>
</evidence>
<dbReference type="Proteomes" id="UP000799436">
    <property type="component" value="Unassembled WGS sequence"/>
</dbReference>
<sequence>MFYLGPIPNHNHITHATYSLHLPATPSDYRKNKNVWLALWIGLQNDPAGNDIMNEDFVQPLLNWAVDQEGSGCPAHLTNWCAAASTYTPAVQVQQPYISIPSDKRLDFEISITLQNAIHQSISIDGKIISQQTSSQGMHPSVIYSGTECYDHGCGTVPAHRWSNISLTLNAPTTGLDQALTLTGAKCSGLQTSDGGKTWEIASMEIEAQNLNR</sequence>
<evidence type="ECO:0000313" key="1">
    <source>
        <dbReference type="EMBL" id="KAF2768597.1"/>
    </source>
</evidence>
<gene>
    <name evidence="1" type="ORF">EJ03DRAFT_375273</name>
</gene>
<reference evidence="1" key="1">
    <citation type="journal article" date="2020" name="Stud. Mycol.">
        <title>101 Dothideomycetes genomes: a test case for predicting lifestyles and emergence of pathogens.</title>
        <authorList>
            <person name="Haridas S."/>
            <person name="Albert R."/>
            <person name="Binder M."/>
            <person name="Bloem J."/>
            <person name="Labutti K."/>
            <person name="Salamov A."/>
            <person name="Andreopoulos B."/>
            <person name="Baker S."/>
            <person name="Barry K."/>
            <person name="Bills G."/>
            <person name="Bluhm B."/>
            <person name="Cannon C."/>
            <person name="Castanera R."/>
            <person name="Culley D."/>
            <person name="Daum C."/>
            <person name="Ezra D."/>
            <person name="Gonzalez J."/>
            <person name="Henrissat B."/>
            <person name="Kuo A."/>
            <person name="Liang C."/>
            <person name="Lipzen A."/>
            <person name="Lutzoni F."/>
            <person name="Magnuson J."/>
            <person name="Mondo S."/>
            <person name="Nolan M."/>
            <person name="Ohm R."/>
            <person name="Pangilinan J."/>
            <person name="Park H.-J."/>
            <person name="Ramirez L."/>
            <person name="Alfaro M."/>
            <person name="Sun H."/>
            <person name="Tritt A."/>
            <person name="Yoshinaga Y."/>
            <person name="Zwiers L.-H."/>
            <person name="Turgeon B."/>
            <person name="Goodwin S."/>
            <person name="Spatafora J."/>
            <person name="Crous P."/>
            <person name="Grigoriev I."/>
        </authorList>
    </citation>
    <scope>NUCLEOTIDE SEQUENCE</scope>
    <source>
        <strain evidence="1">CBS 116005</strain>
    </source>
</reference>
<dbReference type="OrthoDB" id="5086500at2759"/>
<dbReference type="EMBL" id="ML995843">
    <property type="protein sequence ID" value="KAF2768597.1"/>
    <property type="molecule type" value="Genomic_DNA"/>
</dbReference>
<name>A0A6G1L6U8_9PEZI</name>
<protein>
    <recommendedName>
        <fullName evidence="3">Concanavalin A-like lectin/glucanase</fullName>
    </recommendedName>
</protein>
<evidence type="ECO:0000313" key="2">
    <source>
        <dbReference type="Proteomes" id="UP000799436"/>
    </source>
</evidence>
<dbReference type="AlphaFoldDB" id="A0A6G1L6U8"/>
<organism evidence="1 2">
    <name type="scientific">Teratosphaeria nubilosa</name>
    <dbReference type="NCBI Taxonomy" id="161662"/>
    <lineage>
        <taxon>Eukaryota</taxon>
        <taxon>Fungi</taxon>
        <taxon>Dikarya</taxon>
        <taxon>Ascomycota</taxon>
        <taxon>Pezizomycotina</taxon>
        <taxon>Dothideomycetes</taxon>
        <taxon>Dothideomycetidae</taxon>
        <taxon>Mycosphaerellales</taxon>
        <taxon>Teratosphaeriaceae</taxon>
        <taxon>Teratosphaeria</taxon>
    </lineage>
</organism>
<keyword evidence="2" id="KW-1185">Reference proteome</keyword>
<accession>A0A6G1L6U8</accession>
<proteinExistence type="predicted"/>